<comment type="subcellular location">
    <subcellularLocation>
        <location evidence="1">Cell membrane</location>
        <topology evidence="1">Peripheral membrane protein</topology>
    </subcellularLocation>
</comment>
<dbReference type="OrthoDB" id="5193808at2"/>
<dbReference type="AlphaFoldDB" id="U2QFF1"/>
<evidence type="ECO:0000256" key="3">
    <source>
        <dbReference type="ARBA" id="ARBA00022448"/>
    </source>
</evidence>
<dbReference type="EMBL" id="ACVN02000201">
    <property type="protein sequence ID" value="ERK54909.1"/>
    <property type="molecule type" value="Genomic_DNA"/>
</dbReference>
<keyword evidence="5 8" id="KW-0067">ATP-binding</keyword>
<keyword evidence="6" id="KW-0046">Antibiotic resistance</keyword>
<dbReference type="Gene3D" id="3.40.50.300">
    <property type="entry name" value="P-loop containing nucleotide triphosphate hydrolases"/>
    <property type="match status" value="1"/>
</dbReference>
<evidence type="ECO:0000256" key="6">
    <source>
        <dbReference type="ARBA" id="ARBA00023251"/>
    </source>
</evidence>
<dbReference type="Pfam" id="PF00005">
    <property type="entry name" value="ABC_tran"/>
    <property type="match status" value="1"/>
</dbReference>
<dbReference type="GO" id="GO:0005886">
    <property type="term" value="C:plasma membrane"/>
    <property type="evidence" value="ECO:0007669"/>
    <property type="project" value="UniProtKB-SubCell"/>
</dbReference>
<evidence type="ECO:0000313" key="8">
    <source>
        <dbReference type="EMBL" id="ERK54909.1"/>
    </source>
</evidence>
<dbReference type="Proteomes" id="UP000017052">
    <property type="component" value="Unassembled WGS sequence"/>
</dbReference>
<dbReference type="PROSITE" id="PS50893">
    <property type="entry name" value="ABC_TRANSPORTER_2"/>
    <property type="match status" value="1"/>
</dbReference>
<keyword evidence="3" id="KW-0813">Transport</keyword>
<comment type="similarity">
    <text evidence="2">Belongs to the ABC transporter superfamily.</text>
</comment>
<dbReference type="PANTHER" id="PTHR42711:SF5">
    <property type="entry name" value="ABC TRANSPORTER ATP-BINDING PROTEIN NATA"/>
    <property type="match status" value="1"/>
</dbReference>
<dbReference type="InterPro" id="IPR027417">
    <property type="entry name" value="P-loop_NTPase"/>
</dbReference>
<dbReference type="GO" id="GO:0005524">
    <property type="term" value="F:ATP binding"/>
    <property type="evidence" value="ECO:0007669"/>
    <property type="project" value="UniProtKB-KW"/>
</dbReference>
<evidence type="ECO:0000256" key="1">
    <source>
        <dbReference type="ARBA" id="ARBA00004202"/>
    </source>
</evidence>
<dbReference type="PROSITE" id="PS00211">
    <property type="entry name" value="ABC_TRANSPORTER_1"/>
    <property type="match status" value="1"/>
</dbReference>
<name>U2QFF1_9ACTN</name>
<keyword evidence="9" id="KW-1185">Reference proteome</keyword>
<dbReference type="GO" id="GO:0046677">
    <property type="term" value="P:response to antibiotic"/>
    <property type="evidence" value="ECO:0007669"/>
    <property type="project" value="UniProtKB-KW"/>
</dbReference>
<comment type="caution">
    <text evidence="8">The sequence shown here is derived from an EMBL/GenBank/DDBJ whole genome shotgun (WGS) entry which is preliminary data.</text>
</comment>
<evidence type="ECO:0000256" key="4">
    <source>
        <dbReference type="ARBA" id="ARBA00022741"/>
    </source>
</evidence>
<sequence>MLKATPEPLIRVSGAVKRYGQVTALAGVDVEVFPGETVGILGANGAGKTTLIESVMGARLLDEGDIEVCGFSPVRQREECARRMSLQPQGSSLFKHLSVTESLELWASFYPRPREVDEVIALVELESKRRARVKTLSSGQQQRVRLALALIGDTEIVAFDEPTVGLDPLAREQVWDVIRQRAGRGAVVMATQMMDEAEVLCDRIVIMDAGRIVAAGGVGELLVRYAGQGSVSFKTVAPVDAATMKKLPGVLWASTRRVGGSTSVRLVTSDMARAQAAVRASSSVRAENLKTVGPSLGDVFLRLVGRELNAPIHEEN</sequence>
<evidence type="ECO:0000256" key="2">
    <source>
        <dbReference type="ARBA" id="ARBA00005417"/>
    </source>
</evidence>
<accession>U2QFF1</accession>
<dbReference type="InterPro" id="IPR017871">
    <property type="entry name" value="ABC_transporter-like_CS"/>
</dbReference>
<gene>
    <name evidence="8" type="ORF">HMPREF0682_2551</name>
</gene>
<organism evidence="8 9">
    <name type="scientific">Propionibacterium acidifaciens F0233</name>
    <dbReference type="NCBI Taxonomy" id="553198"/>
    <lineage>
        <taxon>Bacteria</taxon>
        <taxon>Bacillati</taxon>
        <taxon>Actinomycetota</taxon>
        <taxon>Actinomycetes</taxon>
        <taxon>Propionibacteriales</taxon>
        <taxon>Propionibacteriaceae</taxon>
        <taxon>Propionibacterium</taxon>
    </lineage>
</organism>
<evidence type="ECO:0000256" key="5">
    <source>
        <dbReference type="ARBA" id="ARBA00022840"/>
    </source>
</evidence>
<dbReference type="SUPFAM" id="SSF52540">
    <property type="entry name" value="P-loop containing nucleoside triphosphate hydrolases"/>
    <property type="match status" value="1"/>
</dbReference>
<dbReference type="InterPro" id="IPR050763">
    <property type="entry name" value="ABC_transporter_ATP-binding"/>
</dbReference>
<dbReference type="RefSeq" id="WP_021797780.1">
    <property type="nucleotide sequence ID" value="NZ_ACVN02000201.1"/>
</dbReference>
<dbReference type="SMART" id="SM00382">
    <property type="entry name" value="AAA"/>
    <property type="match status" value="1"/>
</dbReference>
<evidence type="ECO:0000313" key="9">
    <source>
        <dbReference type="Proteomes" id="UP000017052"/>
    </source>
</evidence>
<feature type="domain" description="ABC transporter" evidence="7">
    <location>
        <begin position="10"/>
        <end position="234"/>
    </location>
</feature>
<reference evidence="8" key="1">
    <citation type="submission" date="2013-08" db="EMBL/GenBank/DDBJ databases">
        <authorList>
            <person name="Durkin A.S."/>
            <person name="Haft D.R."/>
            <person name="McCorrison J."/>
            <person name="Torralba M."/>
            <person name="Gillis M."/>
            <person name="Haft D.H."/>
            <person name="Methe B."/>
            <person name="Sutton G."/>
            <person name="Nelson K.E."/>
        </authorList>
    </citation>
    <scope>NUCLEOTIDE SEQUENCE [LARGE SCALE GENOMIC DNA]</scope>
    <source>
        <strain evidence="8">F0233</strain>
    </source>
</reference>
<dbReference type="GO" id="GO:0016887">
    <property type="term" value="F:ATP hydrolysis activity"/>
    <property type="evidence" value="ECO:0007669"/>
    <property type="project" value="InterPro"/>
</dbReference>
<dbReference type="GeneID" id="95360538"/>
<evidence type="ECO:0000259" key="7">
    <source>
        <dbReference type="PROSITE" id="PS50893"/>
    </source>
</evidence>
<proteinExistence type="inferred from homology"/>
<protein>
    <submittedName>
        <fullName evidence="8">ABC transporter, ATP-binding protein</fullName>
    </submittedName>
</protein>
<dbReference type="InterPro" id="IPR003439">
    <property type="entry name" value="ABC_transporter-like_ATP-bd"/>
</dbReference>
<dbReference type="InterPro" id="IPR003593">
    <property type="entry name" value="AAA+_ATPase"/>
</dbReference>
<keyword evidence="4" id="KW-0547">Nucleotide-binding</keyword>
<dbReference type="PANTHER" id="PTHR42711">
    <property type="entry name" value="ABC TRANSPORTER ATP-BINDING PROTEIN"/>
    <property type="match status" value="1"/>
</dbReference>